<evidence type="ECO:0000256" key="2">
    <source>
        <dbReference type="ARBA" id="ARBA00004987"/>
    </source>
</evidence>
<dbReference type="Gene3D" id="3.20.20.300">
    <property type="entry name" value="Glycoside hydrolase, family 3, N-terminal domain"/>
    <property type="match status" value="1"/>
</dbReference>
<evidence type="ECO:0000256" key="7">
    <source>
        <dbReference type="ARBA" id="ARBA00023277"/>
    </source>
</evidence>
<evidence type="ECO:0000256" key="8">
    <source>
        <dbReference type="ARBA" id="ARBA00023295"/>
    </source>
</evidence>
<sequence length="546" mass="57857">MLSKTLVLFAVVSQAFAQFTLRSWDDAYALANATVAQLTLDEKIGIVTGTGQLNSNLSDWGATHDSAADNANAGLDMEQPGDYIVIGGGTFAGLLGIGGLKANVNSGTVTQERLNQMVSRILAAWYRLGQDSGYPPVNFDSQKPDGSGPRNLRVNVHTAEHIALVREIGSASAVLLKNNRTTTDGSPTGTTVRGLPLAQSRIKTMAIVGQDAKMPNQDCGDLNECNDGTMSVGWGSGSNSLEFIVPPIDAITSFVGSSATITSSLTNDLDDGAEAAQGKDVCLVFANAMSGELGFYNIVVGNEGDRNDLALWFKGGSLIERVAGVCSNTIAVVHSVGPVSFSWSNHPNITGIIYAGAPGEQTGPSLVDVLYGAYNPSGRLPFSIADNENDYGTTILYNSAGFPDINYTEKLLLDYRYMDVHNINPRFEFGFGLSYTTFGYSGLSITNSGSSKIVSFKVTNTGSIPGTEIPQLYLGYPSGAGEPPKVLRGFDEVSLAVGASSTVQITLRQRDFSIWDTPSQSYIRPSGTFNVYVGASIKDVRLTGSF</sequence>
<dbReference type="InterPro" id="IPR002772">
    <property type="entry name" value="Glyco_hydro_3_C"/>
</dbReference>
<feature type="domain" description="Fibronectin type III-like" evidence="11">
    <location>
        <begin position="468"/>
        <end position="537"/>
    </location>
</feature>
<dbReference type="SUPFAM" id="SSF51445">
    <property type="entry name" value="(Trans)glycosidases"/>
    <property type="match status" value="1"/>
</dbReference>
<name>A0A8H5CMY9_9AGAR</name>
<accession>A0A8H5CMY9</accession>
<evidence type="ECO:0000313" key="12">
    <source>
        <dbReference type="EMBL" id="KAF5344229.1"/>
    </source>
</evidence>
<dbReference type="InterPro" id="IPR026891">
    <property type="entry name" value="Fn3-like"/>
</dbReference>
<dbReference type="GO" id="GO:0030245">
    <property type="term" value="P:cellulose catabolic process"/>
    <property type="evidence" value="ECO:0007669"/>
    <property type="project" value="UniProtKB-KW"/>
</dbReference>
<dbReference type="InterPro" id="IPR036962">
    <property type="entry name" value="Glyco_hydro_3_N_sf"/>
</dbReference>
<dbReference type="SMART" id="SM01217">
    <property type="entry name" value="Fn3_like"/>
    <property type="match status" value="1"/>
</dbReference>
<dbReference type="EC" id="3.2.1.21" evidence="4"/>
<comment type="pathway">
    <text evidence="2">Glycan metabolism; cellulose degradation.</text>
</comment>
<keyword evidence="9" id="KW-0624">Polysaccharide degradation</keyword>
<evidence type="ECO:0000256" key="4">
    <source>
        <dbReference type="ARBA" id="ARBA00012744"/>
    </source>
</evidence>
<dbReference type="Pfam" id="PF01915">
    <property type="entry name" value="Glyco_hydro_3_C"/>
    <property type="match status" value="1"/>
</dbReference>
<keyword evidence="13" id="KW-1185">Reference proteome</keyword>
<proteinExistence type="inferred from homology"/>
<evidence type="ECO:0000256" key="1">
    <source>
        <dbReference type="ARBA" id="ARBA00000448"/>
    </source>
</evidence>
<comment type="similarity">
    <text evidence="3">Belongs to the glycosyl hydrolase 3 family.</text>
</comment>
<dbReference type="Pfam" id="PF14310">
    <property type="entry name" value="Fn3-like"/>
    <property type="match status" value="1"/>
</dbReference>
<dbReference type="InterPro" id="IPR013783">
    <property type="entry name" value="Ig-like_fold"/>
</dbReference>
<dbReference type="InterPro" id="IPR017853">
    <property type="entry name" value="GH"/>
</dbReference>
<feature type="signal peptide" evidence="10">
    <location>
        <begin position="1"/>
        <end position="17"/>
    </location>
</feature>
<comment type="caution">
    <text evidence="12">The sequence shown here is derived from an EMBL/GenBank/DDBJ whole genome shotgun (WGS) entry which is preliminary data.</text>
</comment>
<evidence type="ECO:0000256" key="10">
    <source>
        <dbReference type="SAM" id="SignalP"/>
    </source>
</evidence>
<dbReference type="Gene3D" id="2.60.40.10">
    <property type="entry name" value="Immunoglobulins"/>
    <property type="match status" value="1"/>
</dbReference>
<feature type="chain" id="PRO_5034803289" description="beta-glucosidase" evidence="10">
    <location>
        <begin position="18"/>
        <end position="546"/>
    </location>
</feature>
<evidence type="ECO:0000256" key="3">
    <source>
        <dbReference type="ARBA" id="ARBA00005336"/>
    </source>
</evidence>
<evidence type="ECO:0000313" key="13">
    <source>
        <dbReference type="Proteomes" id="UP000559027"/>
    </source>
</evidence>
<dbReference type="GO" id="GO:0008422">
    <property type="term" value="F:beta-glucosidase activity"/>
    <property type="evidence" value="ECO:0007669"/>
    <property type="project" value="UniProtKB-EC"/>
</dbReference>
<keyword evidence="7" id="KW-0119">Carbohydrate metabolism</keyword>
<dbReference type="PANTHER" id="PTHR42715">
    <property type="entry name" value="BETA-GLUCOSIDASE"/>
    <property type="match status" value="1"/>
</dbReference>
<evidence type="ECO:0000256" key="6">
    <source>
        <dbReference type="ARBA" id="ARBA00023001"/>
    </source>
</evidence>
<dbReference type="PANTHER" id="PTHR42715:SF2">
    <property type="entry name" value="BETA-GLUCOSIDASE F-RELATED"/>
    <property type="match status" value="1"/>
</dbReference>
<dbReference type="EMBL" id="JAACJO010000069">
    <property type="protein sequence ID" value="KAF5344229.1"/>
    <property type="molecule type" value="Genomic_DNA"/>
</dbReference>
<evidence type="ECO:0000256" key="5">
    <source>
        <dbReference type="ARBA" id="ARBA00022801"/>
    </source>
</evidence>
<dbReference type="Proteomes" id="UP000559027">
    <property type="component" value="Unassembled WGS sequence"/>
</dbReference>
<dbReference type="InterPro" id="IPR036881">
    <property type="entry name" value="Glyco_hydro_3_C_sf"/>
</dbReference>
<keyword evidence="10" id="KW-0732">Signal</keyword>
<dbReference type="OrthoDB" id="416222at2759"/>
<comment type="catalytic activity">
    <reaction evidence="1">
        <text>Hydrolysis of terminal, non-reducing beta-D-glucosyl residues with release of beta-D-glucose.</text>
        <dbReference type="EC" id="3.2.1.21"/>
    </reaction>
</comment>
<keyword evidence="8" id="KW-0326">Glycosidase</keyword>
<organism evidence="12 13">
    <name type="scientific">Leucocoprinus leucothites</name>
    <dbReference type="NCBI Taxonomy" id="201217"/>
    <lineage>
        <taxon>Eukaryota</taxon>
        <taxon>Fungi</taxon>
        <taxon>Dikarya</taxon>
        <taxon>Basidiomycota</taxon>
        <taxon>Agaricomycotina</taxon>
        <taxon>Agaricomycetes</taxon>
        <taxon>Agaricomycetidae</taxon>
        <taxon>Agaricales</taxon>
        <taxon>Agaricineae</taxon>
        <taxon>Agaricaceae</taxon>
        <taxon>Leucocoprinus</taxon>
    </lineage>
</organism>
<dbReference type="InterPro" id="IPR050288">
    <property type="entry name" value="Cellulose_deg_GH3"/>
</dbReference>
<keyword evidence="5" id="KW-0378">Hydrolase</keyword>
<evidence type="ECO:0000256" key="9">
    <source>
        <dbReference type="ARBA" id="ARBA00023326"/>
    </source>
</evidence>
<evidence type="ECO:0000259" key="11">
    <source>
        <dbReference type="SMART" id="SM01217"/>
    </source>
</evidence>
<dbReference type="SUPFAM" id="SSF52279">
    <property type="entry name" value="Beta-D-glucan exohydrolase, C-terminal domain"/>
    <property type="match status" value="1"/>
</dbReference>
<reference evidence="12 13" key="1">
    <citation type="journal article" date="2020" name="ISME J.">
        <title>Uncovering the hidden diversity of litter-decomposition mechanisms in mushroom-forming fungi.</title>
        <authorList>
            <person name="Floudas D."/>
            <person name="Bentzer J."/>
            <person name="Ahren D."/>
            <person name="Johansson T."/>
            <person name="Persson P."/>
            <person name="Tunlid A."/>
        </authorList>
    </citation>
    <scope>NUCLEOTIDE SEQUENCE [LARGE SCALE GENOMIC DNA]</scope>
    <source>
        <strain evidence="12 13">CBS 146.42</strain>
    </source>
</reference>
<gene>
    <name evidence="12" type="ORF">D9756_011258</name>
</gene>
<protein>
    <recommendedName>
        <fullName evidence="4">beta-glucosidase</fullName>
        <ecNumber evidence="4">3.2.1.21</ecNumber>
    </recommendedName>
</protein>
<dbReference type="AlphaFoldDB" id="A0A8H5CMY9"/>
<dbReference type="Gene3D" id="3.40.50.1700">
    <property type="entry name" value="Glycoside hydrolase family 3 C-terminal domain"/>
    <property type="match status" value="1"/>
</dbReference>
<keyword evidence="6" id="KW-0136">Cellulose degradation</keyword>